<dbReference type="InterPro" id="IPR013694">
    <property type="entry name" value="VIT"/>
</dbReference>
<dbReference type="SMART" id="SM00609">
    <property type="entry name" value="VIT"/>
    <property type="match status" value="1"/>
</dbReference>
<feature type="domain" description="VIT" evidence="1">
    <location>
        <begin position="21"/>
        <end position="116"/>
    </location>
</feature>
<protein>
    <recommendedName>
        <fullName evidence="1">VIT domain-containing protein</fullName>
    </recommendedName>
</protein>
<name>A0A7R9NZQ6_9NEOP</name>
<dbReference type="InterPro" id="IPR050934">
    <property type="entry name" value="ITIH"/>
</dbReference>
<dbReference type="PROSITE" id="PS51468">
    <property type="entry name" value="VIT"/>
    <property type="match status" value="1"/>
</dbReference>
<accession>A0A7R9NZQ6</accession>
<dbReference type="EMBL" id="OE005662">
    <property type="protein sequence ID" value="CAD7462131.1"/>
    <property type="molecule type" value="Genomic_DNA"/>
</dbReference>
<dbReference type="AlphaFoldDB" id="A0A7R9NZQ6"/>
<proteinExistence type="predicted"/>
<dbReference type="PANTHER" id="PTHR10338">
    <property type="entry name" value="INTER-ALPHA-TRYPSIN INHIBITOR HEAVY CHAIN FAMILY MEMBER"/>
    <property type="match status" value="1"/>
</dbReference>
<evidence type="ECO:0000259" key="1">
    <source>
        <dbReference type="PROSITE" id="PS51468"/>
    </source>
</evidence>
<sequence length="116" mass="13392">MWKLLKEIHEHQQIFGKVKLAIVDKLLVGNKTIPAKILSFHAESKIQHRYAKTTVTSKVDNTNKMSTEIFFRLVLPESAFISQFQMEIDDKVYKANVKEKEKAKEEYNVAVSADSH</sequence>
<gene>
    <name evidence="2" type="ORF">TTEB3V08_LOCUS10027</name>
</gene>
<organism evidence="2">
    <name type="scientific">Timema tahoe</name>
    <dbReference type="NCBI Taxonomy" id="61484"/>
    <lineage>
        <taxon>Eukaryota</taxon>
        <taxon>Metazoa</taxon>
        <taxon>Ecdysozoa</taxon>
        <taxon>Arthropoda</taxon>
        <taxon>Hexapoda</taxon>
        <taxon>Insecta</taxon>
        <taxon>Pterygota</taxon>
        <taxon>Neoptera</taxon>
        <taxon>Polyneoptera</taxon>
        <taxon>Phasmatodea</taxon>
        <taxon>Timematodea</taxon>
        <taxon>Timematoidea</taxon>
        <taxon>Timematidae</taxon>
        <taxon>Timema</taxon>
    </lineage>
</organism>
<reference evidence="2" key="1">
    <citation type="submission" date="2020-11" db="EMBL/GenBank/DDBJ databases">
        <authorList>
            <person name="Tran Van P."/>
        </authorList>
    </citation>
    <scope>NUCLEOTIDE SEQUENCE</scope>
</reference>
<dbReference type="PANTHER" id="PTHR10338:SF108">
    <property type="entry name" value="INTER-ALPHA-TRYPSIN INHIBITOR HEAVY CHAIN H4-LIKE PROTEIN"/>
    <property type="match status" value="1"/>
</dbReference>
<evidence type="ECO:0000313" key="2">
    <source>
        <dbReference type="EMBL" id="CAD7462131.1"/>
    </source>
</evidence>
<dbReference type="Pfam" id="PF08487">
    <property type="entry name" value="VIT"/>
    <property type="match status" value="1"/>
</dbReference>